<feature type="coiled-coil region" evidence="1">
    <location>
        <begin position="423"/>
        <end position="450"/>
    </location>
</feature>
<keyword evidence="3" id="KW-1185">Reference proteome</keyword>
<organism evidence="2 3">
    <name type="scientific">Caenorhabditis angaria</name>
    <dbReference type="NCBI Taxonomy" id="860376"/>
    <lineage>
        <taxon>Eukaryota</taxon>
        <taxon>Metazoa</taxon>
        <taxon>Ecdysozoa</taxon>
        <taxon>Nematoda</taxon>
        <taxon>Chromadorea</taxon>
        <taxon>Rhabditida</taxon>
        <taxon>Rhabditina</taxon>
        <taxon>Rhabditomorpha</taxon>
        <taxon>Rhabditoidea</taxon>
        <taxon>Rhabditidae</taxon>
        <taxon>Peloderinae</taxon>
        <taxon>Caenorhabditis</taxon>
    </lineage>
</organism>
<protein>
    <submittedName>
        <fullName evidence="2">Uncharacterized protein</fullName>
    </submittedName>
</protein>
<evidence type="ECO:0000313" key="2">
    <source>
        <dbReference type="EMBL" id="CAI5445218.1"/>
    </source>
</evidence>
<reference evidence="2" key="1">
    <citation type="submission" date="2022-11" db="EMBL/GenBank/DDBJ databases">
        <authorList>
            <person name="Kikuchi T."/>
        </authorList>
    </citation>
    <scope>NUCLEOTIDE SEQUENCE</scope>
    <source>
        <strain evidence="2">PS1010</strain>
    </source>
</reference>
<dbReference type="AlphaFoldDB" id="A0A9P1II03"/>
<name>A0A9P1II03_9PELO</name>
<sequence>MEEVKSLFKDHRWTSDYFAAVIGKYVSRSKIPKEFLNELAKESPGVDVELQYMVGKLAPFFKESGEMRAYYESPEKLLCCLQIYQYFHRSSKYFGDGMNYQNGYMPLVQQKHAVIKHFVSKHDVISGFFTKSSIPNCFVDNFKKQSLDILGKCLDNSFEMIAKKDFERNYARDFKKLKGPKESTDRILQEHSEIFEGNPEVVRGVLTNLCDWDYSHEQFFYNSEWFHEKYPIIRVFQDFDDQLMFLARDLENILDILMKKTHNKPFIKGLIRVENEEDQKNGVMRTYRYSELEKLLRICRLNSENMEKIICEINFFARFHHCPIPTPQGTFCKLAAWSFYEIFDEICFGMDLFKAIDWDDVEIVVKWFEKWFDSGVFDTKRSYRYFIETWKLEEIVDNAYLELEKLKTQEFYKLPLKKTNFSKEEALEIMERLTENVDEDEKIEENYENLIEIHFSRNVKHISARQIVEFYNEIIYNFLVRRIPRIPIFLEIQGRIDIFGSDLRKSLRISFEEYIEIFQESFINCLPKMPLEAELTELEMIAYTRRGMGEYGAMGCMFEEEEPETIELSKFMHCFVERVPKNSDIYVRPVAIFRKDPVLRELFENSDKVDVAEVPGIIKARLEKLLEDSEEGVVIRKLSDMIENIKKTFKKLA</sequence>
<gene>
    <name evidence="2" type="ORF">CAMP_LOCUS7855</name>
</gene>
<dbReference type="EMBL" id="CANHGI010000003">
    <property type="protein sequence ID" value="CAI5445218.1"/>
    <property type="molecule type" value="Genomic_DNA"/>
</dbReference>
<keyword evidence="1" id="KW-0175">Coiled coil</keyword>
<accession>A0A9P1II03</accession>
<dbReference type="Proteomes" id="UP001152747">
    <property type="component" value="Unassembled WGS sequence"/>
</dbReference>
<evidence type="ECO:0000313" key="3">
    <source>
        <dbReference type="Proteomes" id="UP001152747"/>
    </source>
</evidence>
<proteinExistence type="predicted"/>
<evidence type="ECO:0000256" key="1">
    <source>
        <dbReference type="SAM" id="Coils"/>
    </source>
</evidence>
<comment type="caution">
    <text evidence="2">The sequence shown here is derived from an EMBL/GenBank/DDBJ whole genome shotgun (WGS) entry which is preliminary data.</text>
</comment>